<protein>
    <submittedName>
        <fullName evidence="3">Uncharacterized protein</fullName>
    </submittedName>
</protein>
<dbReference type="EMBL" id="DXFQ01000075">
    <property type="protein sequence ID" value="HIX19838.1"/>
    <property type="molecule type" value="Genomic_DNA"/>
</dbReference>
<reference evidence="3" key="2">
    <citation type="submission" date="2021-04" db="EMBL/GenBank/DDBJ databases">
        <authorList>
            <person name="Gilroy R."/>
        </authorList>
    </citation>
    <scope>NUCLEOTIDE SEQUENCE</scope>
    <source>
        <strain evidence="3">14975</strain>
    </source>
</reference>
<feature type="region of interest" description="Disordered" evidence="1">
    <location>
        <begin position="133"/>
        <end position="201"/>
    </location>
</feature>
<accession>A0A9D2AHX7</accession>
<organism evidence="3 4">
    <name type="scientific">Candidatus Akkermansia intestinigallinarum</name>
    <dbReference type="NCBI Taxonomy" id="2838431"/>
    <lineage>
        <taxon>Bacteria</taxon>
        <taxon>Pseudomonadati</taxon>
        <taxon>Verrucomicrobiota</taxon>
        <taxon>Verrucomicrobiia</taxon>
        <taxon>Verrucomicrobiales</taxon>
        <taxon>Akkermansiaceae</taxon>
        <taxon>Akkermansia</taxon>
    </lineage>
</organism>
<evidence type="ECO:0000313" key="4">
    <source>
        <dbReference type="Proteomes" id="UP000823964"/>
    </source>
</evidence>
<keyword evidence="2" id="KW-0812">Transmembrane</keyword>
<keyword evidence="2" id="KW-0472">Membrane</keyword>
<feature type="compositionally biased region" description="Acidic residues" evidence="1">
    <location>
        <begin position="162"/>
        <end position="175"/>
    </location>
</feature>
<keyword evidence="2" id="KW-1133">Transmembrane helix</keyword>
<feature type="compositionally biased region" description="Low complexity" evidence="1">
    <location>
        <begin position="140"/>
        <end position="149"/>
    </location>
</feature>
<name>A0A9D2AHX7_9BACT</name>
<reference evidence="3" key="1">
    <citation type="journal article" date="2021" name="PeerJ">
        <title>Extensive microbial diversity within the chicken gut microbiome revealed by metagenomics and culture.</title>
        <authorList>
            <person name="Gilroy R."/>
            <person name="Ravi A."/>
            <person name="Getino M."/>
            <person name="Pursley I."/>
            <person name="Horton D.L."/>
            <person name="Alikhan N.F."/>
            <person name="Baker D."/>
            <person name="Gharbi K."/>
            <person name="Hall N."/>
            <person name="Watson M."/>
            <person name="Adriaenssens E.M."/>
            <person name="Foster-Nyarko E."/>
            <person name="Jarju S."/>
            <person name="Secka A."/>
            <person name="Antonio M."/>
            <person name="Oren A."/>
            <person name="Chaudhuri R.R."/>
            <person name="La Ragione R."/>
            <person name="Hildebrand F."/>
            <person name="Pallen M.J."/>
        </authorList>
    </citation>
    <scope>NUCLEOTIDE SEQUENCE</scope>
    <source>
        <strain evidence="3">14975</strain>
    </source>
</reference>
<evidence type="ECO:0000256" key="1">
    <source>
        <dbReference type="SAM" id="MobiDB-lite"/>
    </source>
</evidence>
<feature type="transmembrane region" description="Helical" evidence="2">
    <location>
        <begin position="21"/>
        <end position="41"/>
    </location>
</feature>
<gene>
    <name evidence="3" type="ORF">H9862_04450</name>
</gene>
<feature type="compositionally biased region" description="Low complexity" evidence="1">
    <location>
        <begin position="176"/>
        <end position="187"/>
    </location>
</feature>
<evidence type="ECO:0000313" key="3">
    <source>
        <dbReference type="EMBL" id="HIX19838.1"/>
    </source>
</evidence>
<evidence type="ECO:0000256" key="2">
    <source>
        <dbReference type="SAM" id="Phobius"/>
    </source>
</evidence>
<sequence>MSEASESGLVYHVERKRRLRGFLPLYVVLAVLPVGAVLWLVPVRMPEELPEPRTGRVYYRDGRLMYFQLMQRSPQPFRLPEGADPAGESAARLVVPLRRHSDYVALPPADLYEDAGDSCVLNEEALLALPPEPTAEEQEQGGAPAAAASADDETAIGKPDVDDPTVDDPTVDDPAADAGSDAPAGTAEPLPLPTEQEGGLR</sequence>
<dbReference type="AlphaFoldDB" id="A0A9D2AHX7"/>
<proteinExistence type="predicted"/>
<comment type="caution">
    <text evidence="3">The sequence shown here is derived from an EMBL/GenBank/DDBJ whole genome shotgun (WGS) entry which is preliminary data.</text>
</comment>
<dbReference type="Proteomes" id="UP000823964">
    <property type="component" value="Unassembled WGS sequence"/>
</dbReference>